<dbReference type="VEuPathDB" id="FungiDB:SCODWIG_03930"/>
<dbReference type="GO" id="GO:0005634">
    <property type="term" value="C:nucleus"/>
    <property type="evidence" value="ECO:0007669"/>
    <property type="project" value="UniProtKB-SubCell"/>
</dbReference>
<dbReference type="GO" id="GO:0008270">
    <property type="term" value="F:zinc ion binding"/>
    <property type="evidence" value="ECO:0007669"/>
    <property type="project" value="UniProtKB-KW"/>
</dbReference>
<dbReference type="Gene3D" id="1.10.720.30">
    <property type="entry name" value="SAP domain"/>
    <property type="match status" value="1"/>
</dbReference>
<keyword evidence="6 10" id="KW-0863">Zinc-finger</keyword>
<evidence type="ECO:0000313" key="15">
    <source>
        <dbReference type="EMBL" id="SSD62168.1"/>
    </source>
</evidence>
<dbReference type="SUPFAM" id="SSF57850">
    <property type="entry name" value="RING/U-box"/>
    <property type="match status" value="1"/>
</dbReference>
<evidence type="ECO:0000256" key="11">
    <source>
        <dbReference type="SAM" id="MobiDB-lite"/>
    </source>
</evidence>
<dbReference type="PANTHER" id="PTHR10782:SF4">
    <property type="entry name" value="TONALLI, ISOFORM E"/>
    <property type="match status" value="1"/>
</dbReference>
<evidence type="ECO:0000256" key="6">
    <source>
        <dbReference type="ARBA" id="ARBA00022771"/>
    </source>
</evidence>
<evidence type="ECO:0000313" key="16">
    <source>
        <dbReference type="Proteomes" id="UP000262825"/>
    </source>
</evidence>
<evidence type="ECO:0000256" key="5">
    <source>
        <dbReference type="ARBA" id="ARBA00022723"/>
    </source>
</evidence>
<dbReference type="InterPro" id="IPR036361">
    <property type="entry name" value="SAP_dom_sf"/>
</dbReference>
<evidence type="ECO:0000256" key="1">
    <source>
        <dbReference type="ARBA" id="ARBA00004123"/>
    </source>
</evidence>
<keyword evidence="8" id="KW-0862">Zinc</keyword>
<organism evidence="15 16">
    <name type="scientific">Saccharomycodes ludwigii</name>
    <dbReference type="NCBI Taxonomy" id="36035"/>
    <lineage>
        <taxon>Eukaryota</taxon>
        <taxon>Fungi</taxon>
        <taxon>Dikarya</taxon>
        <taxon>Ascomycota</taxon>
        <taxon>Saccharomycotina</taxon>
        <taxon>Saccharomycetes</taxon>
        <taxon>Saccharomycodales</taxon>
        <taxon>Saccharomycodaceae</taxon>
        <taxon>Saccharomycodes</taxon>
    </lineage>
</organism>
<evidence type="ECO:0000256" key="3">
    <source>
        <dbReference type="ARBA" id="ARBA00005383"/>
    </source>
</evidence>
<reference evidence="16" key="1">
    <citation type="submission" date="2018-06" db="EMBL/GenBank/DDBJ databases">
        <authorList>
            <person name="Guldener U."/>
        </authorList>
    </citation>
    <scope>NUCLEOTIDE SEQUENCE [LARGE SCALE GENOMIC DNA]</scope>
    <source>
        <strain evidence="16">UTAD17</strain>
    </source>
</reference>
<comment type="pathway">
    <text evidence="2">Protein modification; protein sumoylation.</text>
</comment>
<dbReference type="InterPro" id="IPR038654">
    <property type="entry name" value="PINIT_sf"/>
</dbReference>
<dbReference type="AlphaFoldDB" id="A0A376BBU6"/>
<evidence type="ECO:0000256" key="9">
    <source>
        <dbReference type="ARBA" id="ARBA00023242"/>
    </source>
</evidence>
<keyword evidence="16" id="KW-1185">Reference proteome</keyword>
<evidence type="ECO:0000256" key="7">
    <source>
        <dbReference type="ARBA" id="ARBA00022786"/>
    </source>
</evidence>
<proteinExistence type="inferred from homology"/>
<comment type="similarity">
    <text evidence="3">Belongs to the PIAS family.</text>
</comment>
<protein>
    <recommendedName>
        <fullName evidence="17">E3 SUMO-protein ligase SIZ2</fullName>
    </recommendedName>
</protein>
<dbReference type="SMART" id="SM00513">
    <property type="entry name" value="SAP"/>
    <property type="match status" value="1"/>
</dbReference>
<evidence type="ECO:0000256" key="10">
    <source>
        <dbReference type="PROSITE-ProRule" id="PRU00452"/>
    </source>
</evidence>
<feature type="domain" description="SAP" evidence="12">
    <location>
        <begin position="20"/>
        <end position="54"/>
    </location>
</feature>
<feature type="domain" description="PINIT" evidence="14">
    <location>
        <begin position="137"/>
        <end position="290"/>
    </location>
</feature>
<dbReference type="PROSITE" id="PS51044">
    <property type="entry name" value="ZF_SP_RING"/>
    <property type="match status" value="1"/>
</dbReference>
<dbReference type="Proteomes" id="UP000262825">
    <property type="component" value="Unassembled WGS sequence"/>
</dbReference>
<accession>A0A376BBU6</accession>
<dbReference type="InterPro" id="IPR013083">
    <property type="entry name" value="Znf_RING/FYVE/PHD"/>
</dbReference>
<comment type="subcellular location">
    <subcellularLocation>
        <location evidence="1">Nucleus</location>
    </subcellularLocation>
</comment>
<dbReference type="Pfam" id="PF14324">
    <property type="entry name" value="PINIT"/>
    <property type="match status" value="1"/>
</dbReference>
<dbReference type="GO" id="GO:0061665">
    <property type="term" value="F:SUMO ligase activity"/>
    <property type="evidence" value="ECO:0007669"/>
    <property type="project" value="TreeGrafter"/>
</dbReference>
<evidence type="ECO:0000259" key="14">
    <source>
        <dbReference type="PROSITE" id="PS51466"/>
    </source>
</evidence>
<dbReference type="GO" id="GO:0016925">
    <property type="term" value="P:protein sumoylation"/>
    <property type="evidence" value="ECO:0007669"/>
    <property type="project" value="UniProtKB-UniPathway"/>
</dbReference>
<name>A0A376BBU6_9ASCO</name>
<dbReference type="PANTHER" id="PTHR10782">
    <property type="entry name" value="ZINC FINGER MIZ DOMAIN-CONTAINING PROTEIN"/>
    <property type="match status" value="1"/>
</dbReference>
<dbReference type="Pfam" id="PF02037">
    <property type="entry name" value="SAP"/>
    <property type="match status" value="1"/>
</dbReference>
<dbReference type="InterPro" id="IPR023321">
    <property type="entry name" value="PINIT"/>
</dbReference>
<dbReference type="SUPFAM" id="SSF68906">
    <property type="entry name" value="SAP domain"/>
    <property type="match status" value="1"/>
</dbReference>
<dbReference type="UniPathway" id="UPA00886"/>
<evidence type="ECO:0000256" key="2">
    <source>
        <dbReference type="ARBA" id="ARBA00004718"/>
    </source>
</evidence>
<feature type="domain" description="SP-RING-type" evidence="13">
    <location>
        <begin position="321"/>
        <end position="406"/>
    </location>
</feature>
<evidence type="ECO:0008006" key="17">
    <source>
        <dbReference type="Google" id="ProtNLM"/>
    </source>
</evidence>
<gene>
    <name evidence="15" type="ORF">SCODWIG_03930</name>
</gene>
<evidence type="ECO:0000256" key="4">
    <source>
        <dbReference type="ARBA" id="ARBA00022679"/>
    </source>
</evidence>
<dbReference type="GO" id="GO:0000785">
    <property type="term" value="C:chromatin"/>
    <property type="evidence" value="ECO:0007669"/>
    <property type="project" value="TreeGrafter"/>
</dbReference>
<dbReference type="EMBL" id="UFAJ01001210">
    <property type="protein sequence ID" value="SSD62168.1"/>
    <property type="molecule type" value="Genomic_DNA"/>
</dbReference>
<keyword evidence="9" id="KW-0539">Nucleus</keyword>
<dbReference type="Pfam" id="PF02891">
    <property type="entry name" value="zf-MIZ"/>
    <property type="match status" value="1"/>
</dbReference>
<keyword evidence="4" id="KW-0808">Transferase</keyword>
<dbReference type="InterPro" id="IPR003034">
    <property type="entry name" value="SAP_dom"/>
</dbReference>
<dbReference type="PROSITE" id="PS50800">
    <property type="entry name" value="SAP"/>
    <property type="match status" value="1"/>
</dbReference>
<dbReference type="Gene3D" id="2.60.120.780">
    <property type="entry name" value="PINIT domain"/>
    <property type="match status" value="1"/>
</dbReference>
<dbReference type="PROSITE" id="PS51466">
    <property type="entry name" value="PINIT"/>
    <property type="match status" value="1"/>
</dbReference>
<evidence type="ECO:0000256" key="8">
    <source>
        <dbReference type="ARBA" id="ARBA00022833"/>
    </source>
</evidence>
<keyword evidence="7" id="KW-0833">Ubl conjugation pathway</keyword>
<evidence type="ECO:0000259" key="13">
    <source>
        <dbReference type="PROSITE" id="PS51044"/>
    </source>
</evidence>
<sequence length="464" mass="52314">MAVTNFSYMNNLLHDAESSMEQLRVPELKVVAKAIGLTVSGRKADIQDRIRSFLGNSLKTNPMDSLRPKVVKLMVLKARQGVASLPSYARLYTEIQYGRDPNRIIQLPAAVSRPSSSNVPVAASPTTSDSYLPAGEQVSRVFNPLQMSFKQSPFFKLKRLLNVTPKLAPKNYHSRSVCSINFTLNQEELQLLRQPDGKASEKYRLYLFSGVLGLNKTDCDIQFPFPVEIRVNTNLIKDNLRGIKNNPGTVKPADLSAFLNLSTSNNNVLNIIYACTSVDYVFYMYIVELANSEDMVKAVEKHPKIVKNATLQLMNKMLKEDDDDLITTSMILSLQCPISYCKMKYPARSIYCKHLQCFDALWFIESQRQVPSWQCPVCQLKISMKDLAICEFMSDIIQNTNDNVEQVEIELDGTWKVIKEEKDRDEDLSDGETKKVFGSTATSNKLSSPEPVVISLDSDDEDCK</sequence>
<dbReference type="Gene3D" id="3.30.40.10">
    <property type="entry name" value="Zinc/RING finger domain, C3HC4 (zinc finger)"/>
    <property type="match status" value="1"/>
</dbReference>
<evidence type="ECO:0000259" key="12">
    <source>
        <dbReference type="PROSITE" id="PS50800"/>
    </source>
</evidence>
<keyword evidence="5" id="KW-0479">Metal-binding</keyword>
<dbReference type="InterPro" id="IPR004181">
    <property type="entry name" value="Znf_MIZ"/>
</dbReference>
<feature type="region of interest" description="Disordered" evidence="11">
    <location>
        <begin position="422"/>
        <end position="464"/>
    </location>
</feature>